<protein>
    <submittedName>
        <fullName evidence="1">Uncharacterized protein</fullName>
    </submittedName>
</protein>
<accession>A0A0C9ZIM1</accession>
<organism evidence="1 2">
    <name type="scientific">Suillus luteus UH-Slu-Lm8-n1</name>
    <dbReference type="NCBI Taxonomy" id="930992"/>
    <lineage>
        <taxon>Eukaryota</taxon>
        <taxon>Fungi</taxon>
        <taxon>Dikarya</taxon>
        <taxon>Basidiomycota</taxon>
        <taxon>Agaricomycotina</taxon>
        <taxon>Agaricomycetes</taxon>
        <taxon>Agaricomycetidae</taxon>
        <taxon>Boletales</taxon>
        <taxon>Suillineae</taxon>
        <taxon>Suillaceae</taxon>
        <taxon>Suillus</taxon>
    </lineage>
</organism>
<evidence type="ECO:0000313" key="2">
    <source>
        <dbReference type="Proteomes" id="UP000054485"/>
    </source>
</evidence>
<dbReference type="AlphaFoldDB" id="A0A0C9ZIM1"/>
<gene>
    <name evidence="1" type="ORF">CY34DRAFT_468129</name>
</gene>
<keyword evidence="2" id="KW-1185">Reference proteome</keyword>
<dbReference type="Proteomes" id="UP000054485">
    <property type="component" value="Unassembled WGS sequence"/>
</dbReference>
<dbReference type="InParanoid" id="A0A0C9ZIM1"/>
<name>A0A0C9ZIM1_9AGAM</name>
<reference evidence="2" key="2">
    <citation type="submission" date="2015-01" db="EMBL/GenBank/DDBJ databases">
        <title>Evolutionary Origins and Diversification of the Mycorrhizal Mutualists.</title>
        <authorList>
            <consortium name="DOE Joint Genome Institute"/>
            <consortium name="Mycorrhizal Genomics Consortium"/>
            <person name="Kohler A."/>
            <person name="Kuo A."/>
            <person name="Nagy L.G."/>
            <person name="Floudas D."/>
            <person name="Copeland A."/>
            <person name="Barry K.W."/>
            <person name="Cichocki N."/>
            <person name="Veneault-Fourrey C."/>
            <person name="LaButti K."/>
            <person name="Lindquist E.A."/>
            <person name="Lipzen A."/>
            <person name="Lundell T."/>
            <person name="Morin E."/>
            <person name="Murat C."/>
            <person name="Riley R."/>
            <person name="Ohm R."/>
            <person name="Sun H."/>
            <person name="Tunlid A."/>
            <person name="Henrissat B."/>
            <person name="Grigoriev I.V."/>
            <person name="Hibbett D.S."/>
            <person name="Martin F."/>
        </authorList>
    </citation>
    <scope>NUCLEOTIDE SEQUENCE [LARGE SCALE GENOMIC DNA]</scope>
    <source>
        <strain evidence="2">UH-Slu-Lm8-n1</strain>
    </source>
</reference>
<sequence length="65" mass="7820">MVETGSYCNFLDRSTNLVWTYNLNENDDDFRWKKKQGGWSRGLHNRRAELCEMVVLRGQKRRLQV</sequence>
<evidence type="ECO:0000313" key="1">
    <source>
        <dbReference type="EMBL" id="KIK37265.1"/>
    </source>
</evidence>
<dbReference type="HOGENOM" id="CLU_2851235_0_0_1"/>
<dbReference type="EMBL" id="KN835465">
    <property type="protein sequence ID" value="KIK37265.1"/>
    <property type="molecule type" value="Genomic_DNA"/>
</dbReference>
<proteinExistence type="predicted"/>
<reference evidence="1 2" key="1">
    <citation type="submission" date="2014-04" db="EMBL/GenBank/DDBJ databases">
        <authorList>
            <consortium name="DOE Joint Genome Institute"/>
            <person name="Kuo A."/>
            <person name="Ruytinx J."/>
            <person name="Rineau F."/>
            <person name="Colpaert J."/>
            <person name="Kohler A."/>
            <person name="Nagy L.G."/>
            <person name="Floudas D."/>
            <person name="Copeland A."/>
            <person name="Barry K.W."/>
            <person name="Cichocki N."/>
            <person name="Veneault-Fourrey C."/>
            <person name="LaButti K."/>
            <person name="Lindquist E.A."/>
            <person name="Lipzen A."/>
            <person name="Lundell T."/>
            <person name="Morin E."/>
            <person name="Murat C."/>
            <person name="Sun H."/>
            <person name="Tunlid A."/>
            <person name="Henrissat B."/>
            <person name="Grigoriev I.V."/>
            <person name="Hibbett D.S."/>
            <person name="Martin F."/>
            <person name="Nordberg H.P."/>
            <person name="Cantor M.N."/>
            <person name="Hua S.X."/>
        </authorList>
    </citation>
    <scope>NUCLEOTIDE SEQUENCE [LARGE SCALE GENOMIC DNA]</scope>
    <source>
        <strain evidence="1 2">UH-Slu-Lm8-n1</strain>
    </source>
</reference>